<feature type="domain" description="C2H2-type" evidence="11">
    <location>
        <begin position="553"/>
        <end position="578"/>
    </location>
</feature>
<evidence type="ECO:0000256" key="2">
    <source>
        <dbReference type="ARBA" id="ARBA00022723"/>
    </source>
</evidence>
<feature type="domain" description="C2H2-type" evidence="11">
    <location>
        <begin position="664"/>
        <end position="691"/>
    </location>
</feature>
<feature type="domain" description="C2H2-type" evidence="11">
    <location>
        <begin position="608"/>
        <end position="635"/>
    </location>
</feature>
<dbReference type="PANTHER" id="PTHR24404">
    <property type="entry name" value="ZINC FINGER PROTEIN"/>
    <property type="match status" value="1"/>
</dbReference>
<evidence type="ECO:0000256" key="6">
    <source>
        <dbReference type="ARBA" id="ARBA00023125"/>
    </source>
</evidence>
<feature type="compositionally biased region" description="Acidic residues" evidence="10">
    <location>
        <begin position="453"/>
        <end position="463"/>
    </location>
</feature>
<organism evidence="12 13">
    <name type="scientific">Nesidiocoris tenuis</name>
    <dbReference type="NCBI Taxonomy" id="355587"/>
    <lineage>
        <taxon>Eukaryota</taxon>
        <taxon>Metazoa</taxon>
        <taxon>Ecdysozoa</taxon>
        <taxon>Arthropoda</taxon>
        <taxon>Hexapoda</taxon>
        <taxon>Insecta</taxon>
        <taxon>Pterygota</taxon>
        <taxon>Neoptera</taxon>
        <taxon>Paraneoptera</taxon>
        <taxon>Hemiptera</taxon>
        <taxon>Heteroptera</taxon>
        <taxon>Panheteroptera</taxon>
        <taxon>Cimicomorpha</taxon>
        <taxon>Miridae</taxon>
        <taxon>Dicyphina</taxon>
        <taxon>Nesidiocoris</taxon>
    </lineage>
</organism>
<keyword evidence="5" id="KW-0862">Zinc</keyword>
<evidence type="ECO:0000256" key="7">
    <source>
        <dbReference type="ARBA" id="ARBA00023242"/>
    </source>
</evidence>
<dbReference type="OrthoDB" id="3561125at2759"/>
<keyword evidence="3" id="KW-0677">Repeat</keyword>
<evidence type="ECO:0000256" key="10">
    <source>
        <dbReference type="SAM" id="MobiDB-lite"/>
    </source>
</evidence>
<comment type="subcellular location">
    <subcellularLocation>
        <location evidence="1">Nucleus</location>
    </subcellularLocation>
</comment>
<protein>
    <recommendedName>
        <fullName evidence="11">C2H2-type domain-containing protein</fullName>
    </recommendedName>
</protein>
<accession>A0A6H5HQM9</accession>
<dbReference type="GO" id="GO:0005634">
    <property type="term" value="C:nucleus"/>
    <property type="evidence" value="ECO:0007669"/>
    <property type="project" value="UniProtKB-SubCell"/>
</dbReference>
<dbReference type="FunFam" id="3.30.160.60:FF:000446">
    <property type="entry name" value="Zinc finger protein"/>
    <property type="match status" value="1"/>
</dbReference>
<feature type="domain" description="C2H2-type" evidence="11">
    <location>
        <begin position="692"/>
        <end position="716"/>
    </location>
</feature>
<dbReference type="AlphaFoldDB" id="A0A6H5HQM9"/>
<gene>
    <name evidence="12" type="ORF">NTEN_LOCUS23088</name>
</gene>
<keyword evidence="9" id="KW-0175">Coiled coil</keyword>
<evidence type="ECO:0000313" key="12">
    <source>
        <dbReference type="EMBL" id="CAB0019376.1"/>
    </source>
</evidence>
<dbReference type="InterPro" id="IPR050589">
    <property type="entry name" value="Ikaros_C2H2-ZF"/>
</dbReference>
<reference evidence="12 13" key="1">
    <citation type="submission" date="2020-02" db="EMBL/GenBank/DDBJ databases">
        <authorList>
            <person name="Ferguson B K."/>
        </authorList>
    </citation>
    <scope>NUCLEOTIDE SEQUENCE [LARGE SCALE GENOMIC DNA]</scope>
</reference>
<dbReference type="EMBL" id="CADCXU010033941">
    <property type="protein sequence ID" value="CAB0019376.1"/>
    <property type="molecule type" value="Genomic_DNA"/>
</dbReference>
<dbReference type="Gene3D" id="3.30.160.60">
    <property type="entry name" value="Classic Zinc Finger"/>
    <property type="match status" value="6"/>
</dbReference>
<keyword evidence="4 8" id="KW-0863">Zinc-finger</keyword>
<dbReference type="PROSITE" id="PS50157">
    <property type="entry name" value="ZINC_FINGER_C2H2_2"/>
    <property type="match status" value="7"/>
</dbReference>
<evidence type="ECO:0000256" key="9">
    <source>
        <dbReference type="SAM" id="Coils"/>
    </source>
</evidence>
<dbReference type="InterPro" id="IPR013087">
    <property type="entry name" value="Znf_C2H2_type"/>
</dbReference>
<feature type="domain" description="C2H2-type" evidence="11">
    <location>
        <begin position="636"/>
        <end position="663"/>
    </location>
</feature>
<evidence type="ECO:0000256" key="8">
    <source>
        <dbReference type="PROSITE-ProRule" id="PRU00042"/>
    </source>
</evidence>
<evidence type="ECO:0000256" key="5">
    <source>
        <dbReference type="ARBA" id="ARBA00022833"/>
    </source>
</evidence>
<dbReference type="GO" id="GO:0006357">
    <property type="term" value="P:regulation of transcription by RNA polymerase II"/>
    <property type="evidence" value="ECO:0007669"/>
    <property type="project" value="TreeGrafter"/>
</dbReference>
<evidence type="ECO:0000256" key="4">
    <source>
        <dbReference type="ARBA" id="ARBA00022771"/>
    </source>
</evidence>
<dbReference type="Pfam" id="PF00096">
    <property type="entry name" value="zf-C2H2"/>
    <property type="match status" value="2"/>
</dbReference>
<dbReference type="SMART" id="SM00355">
    <property type="entry name" value="ZnF_C2H2"/>
    <property type="match status" value="7"/>
</dbReference>
<dbReference type="Proteomes" id="UP000479000">
    <property type="component" value="Unassembled WGS sequence"/>
</dbReference>
<feature type="domain" description="C2H2-type" evidence="11">
    <location>
        <begin position="525"/>
        <end position="550"/>
    </location>
</feature>
<feature type="coiled-coil region" evidence="9">
    <location>
        <begin position="372"/>
        <end position="399"/>
    </location>
</feature>
<keyword evidence="6" id="KW-0238">DNA-binding</keyword>
<keyword evidence="2" id="KW-0479">Metal-binding</keyword>
<feature type="region of interest" description="Disordered" evidence="10">
    <location>
        <begin position="453"/>
        <end position="487"/>
    </location>
</feature>
<evidence type="ECO:0000313" key="13">
    <source>
        <dbReference type="Proteomes" id="UP000479000"/>
    </source>
</evidence>
<dbReference type="GO" id="GO:0003700">
    <property type="term" value="F:DNA-binding transcription factor activity"/>
    <property type="evidence" value="ECO:0007669"/>
    <property type="project" value="TreeGrafter"/>
</dbReference>
<dbReference type="PROSITE" id="PS00028">
    <property type="entry name" value="ZINC_FINGER_C2H2_1"/>
    <property type="match status" value="2"/>
</dbReference>
<dbReference type="SUPFAM" id="SSF57667">
    <property type="entry name" value="beta-beta-alpha zinc fingers"/>
    <property type="match status" value="4"/>
</dbReference>
<dbReference type="InterPro" id="IPR036236">
    <property type="entry name" value="Znf_C2H2_sf"/>
</dbReference>
<sequence length="716" mass="82969">MKNRFIREAKNAVSDERLNPQPPTVALLRHSASWLCWNVRHSANQRRVARAGHAYHRLKPSEYSIIESFRLSVNGTSQLWIFSVPEVPLFVPNFETDATRRAGKNGLRRQIRLHLRVRLQSGSYPRPERLGYDESVKFFPFPQPCVRVKERDLDWDESLLNNHVQNCDECRLCWNWVLKCRRNDVKIDCVRSVNSNTQICSKHFDNISSKIDYEKCLPLSPVPQLCIFTQLIEFSCFLPTGGATVRSATMAPSMSNDELDPKEKKKHYDRWRREILKSNPETALIMKMNEQEKYRRKKEKKQVKLVAEMSKREKTAAREKWRQRSLAYLERKREKQQQDMAFADPKMSPSSSASSDPTSQQNGDIARARCARTRTARENLKLRKEIGKLQRENETVRKLLERTQTVLEEDPTSPIDVKIEPEDEMAEAVKAESDGMNLEHDLVIIKTEKNDFDDNQEVEDVDDPILHGPANSGNRQEHGTEDGDCDNELTSDFLPVSAEIGERTVSAIGYSDKDVTASPVQPWGFTCSECSYTFVKKKQLNQHLKRKHSGALLLCTECNYSAMRRDLLNLHMKRHNGEILQCPECAYSTSRKDSFLIHLKKHTGESTFQCPECSYATVRKEHLKVHMRMHAADMKFECPHCEYKCTRNDNLTRHMVKHSGTKNFCCAECDYVASRKEHLVRHMLRHVGRTTFHCSQCDFTATRKDNLKRHSLKHSE</sequence>
<evidence type="ECO:0000259" key="11">
    <source>
        <dbReference type="PROSITE" id="PS50157"/>
    </source>
</evidence>
<proteinExistence type="predicted"/>
<keyword evidence="13" id="KW-1185">Reference proteome</keyword>
<dbReference type="PANTHER" id="PTHR24404:SF111">
    <property type="entry name" value="GASTRULA ZINC FINGER PROTEIN XLCGF49.1-LIKE-RELATED"/>
    <property type="match status" value="1"/>
</dbReference>
<feature type="region of interest" description="Disordered" evidence="10">
    <location>
        <begin position="332"/>
        <end position="372"/>
    </location>
</feature>
<dbReference type="Pfam" id="PF13909">
    <property type="entry name" value="zf-H2C2_5"/>
    <property type="match status" value="1"/>
</dbReference>
<feature type="domain" description="C2H2-type" evidence="11">
    <location>
        <begin position="580"/>
        <end position="607"/>
    </location>
</feature>
<evidence type="ECO:0000256" key="3">
    <source>
        <dbReference type="ARBA" id="ARBA00022737"/>
    </source>
</evidence>
<feature type="compositionally biased region" description="Low complexity" evidence="10">
    <location>
        <begin position="348"/>
        <end position="359"/>
    </location>
</feature>
<evidence type="ECO:0000256" key="1">
    <source>
        <dbReference type="ARBA" id="ARBA00004123"/>
    </source>
</evidence>
<name>A0A6H5HQM9_9HEMI</name>
<keyword evidence="7" id="KW-0539">Nucleus</keyword>
<dbReference type="GO" id="GO:0008270">
    <property type="term" value="F:zinc ion binding"/>
    <property type="evidence" value="ECO:0007669"/>
    <property type="project" value="UniProtKB-KW"/>
</dbReference>
<dbReference type="GO" id="GO:0000978">
    <property type="term" value="F:RNA polymerase II cis-regulatory region sequence-specific DNA binding"/>
    <property type="evidence" value="ECO:0007669"/>
    <property type="project" value="TreeGrafter"/>
</dbReference>